<dbReference type="GO" id="GO:0007023">
    <property type="term" value="P:post-chaperonin tubulin folding pathway"/>
    <property type="evidence" value="ECO:0007669"/>
    <property type="project" value="InterPro"/>
</dbReference>
<dbReference type="AlphaFoldDB" id="A0A8S3YWM5"/>
<evidence type="ECO:0000313" key="4">
    <source>
        <dbReference type="EMBL" id="CAG5121139.1"/>
    </source>
</evidence>
<dbReference type="PANTHER" id="PTHR15139">
    <property type="entry name" value="TUBULIN FOLDING COFACTOR C"/>
    <property type="match status" value="1"/>
</dbReference>
<dbReference type="Proteomes" id="UP000678393">
    <property type="component" value="Unassembled WGS sequence"/>
</dbReference>
<dbReference type="OrthoDB" id="194775at2759"/>
<gene>
    <name evidence="4" type="ORF">CUNI_LOCUS6697</name>
</gene>
<feature type="domain" description="C-CAP/cofactor C-like" evidence="3">
    <location>
        <begin position="1"/>
        <end position="107"/>
    </location>
</feature>
<dbReference type="PANTHER" id="PTHR15139:SF0">
    <property type="entry name" value="TUBULIN-SPECIFIC CHAPERONE C"/>
    <property type="match status" value="1"/>
</dbReference>
<proteinExistence type="inferred from homology"/>
<keyword evidence="5" id="KW-1185">Reference proteome</keyword>
<accession>A0A8S3YWM5</accession>
<dbReference type="GO" id="GO:0005737">
    <property type="term" value="C:cytoplasm"/>
    <property type="evidence" value="ECO:0007669"/>
    <property type="project" value="TreeGrafter"/>
</dbReference>
<evidence type="ECO:0000256" key="2">
    <source>
        <dbReference type="ARBA" id="ARBA00023186"/>
    </source>
</evidence>
<name>A0A8S3YWM5_9EUPU</name>
<evidence type="ECO:0000256" key="1">
    <source>
        <dbReference type="ARBA" id="ARBA00008848"/>
    </source>
</evidence>
<sequence length="131" mass="15141">MNNNAPLAIHINKLKNCRVFCGPVPGSVFIRECTNCTFVLACQQLRIHSTVNTHFYIHVTSKAIVEDSYNVKFAPYNWKYDGLEEHYALTGLNRHRNNWDKVDDFNWLAADAHSPNWSILEDSEQISSWDV</sequence>
<protein>
    <recommendedName>
        <fullName evidence="3">C-CAP/cofactor C-like domain-containing protein</fullName>
    </recommendedName>
</protein>
<dbReference type="SMART" id="SM00673">
    <property type="entry name" value="CARP"/>
    <property type="match status" value="2"/>
</dbReference>
<dbReference type="InterPro" id="IPR016098">
    <property type="entry name" value="CAP/MinC_C"/>
</dbReference>
<organism evidence="4 5">
    <name type="scientific">Candidula unifasciata</name>
    <dbReference type="NCBI Taxonomy" id="100452"/>
    <lineage>
        <taxon>Eukaryota</taxon>
        <taxon>Metazoa</taxon>
        <taxon>Spiralia</taxon>
        <taxon>Lophotrochozoa</taxon>
        <taxon>Mollusca</taxon>
        <taxon>Gastropoda</taxon>
        <taxon>Heterobranchia</taxon>
        <taxon>Euthyneura</taxon>
        <taxon>Panpulmonata</taxon>
        <taxon>Eupulmonata</taxon>
        <taxon>Stylommatophora</taxon>
        <taxon>Helicina</taxon>
        <taxon>Helicoidea</taxon>
        <taxon>Geomitridae</taxon>
        <taxon>Candidula</taxon>
    </lineage>
</organism>
<dbReference type="InterPro" id="IPR017901">
    <property type="entry name" value="C-CAP_CF_C-like"/>
</dbReference>
<comment type="similarity">
    <text evidence="1">Belongs to the TBCC family.</text>
</comment>
<dbReference type="InterPro" id="IPR006599">
    <property type="entry name" value="CARP_motif"/>
</dbReference>
<dbReference type="InterPro" id="IPR012945">
    <property type="entry name" value="Tubulin-bd_cofactor_C_dom"/>
</dbReference>
<dbReference type="InterPro" id="IPR027684">
    <property type="entry name" value="TBCC"/>
</dbReference>
<comment type="caution">
    <text evidence="4">The sequence shown here is derived from an EMBL/GenBank/DDBJ whole genome shotgun (WGS) entry which is preliminary data.</text>
</comment>
<dbReference type="PROSITE" id="PS51329">
    <property type="entry name" value="C_CAP_COFACTOR_C"/>
    <property type="match status" value="1"/>
</dbReference>
<evidence type="ECO:0000313" key="5">
    <source>
        <dbReference type="Proteomes" id="UP000678393"/>
    </source>
</evidence>
<evidence type="ECO:0000259" key="3">
    <source>
        <dbReference type="PROSITE" id="PS51329"/>
    </source>
</evidence>
<keyword evidence="2" id="KW-0143">Chaperone</keyword>
<dbReference type="Pfam" id="PF07986">
    <property type="entry name" value="TBCC"/>
    <property type="match status" value="1"/>
</dbReference>
<dbReference type="GO" id="GO:0007021">
    <property type="term" value="P:tubulin complex assembly"/>
    <property type="evidence" value="ECO:0007669"/>
    <property type="project" value="TreeGrafter"/>
</dbReference>
<dbReference type="Gene3D" id="2.160.20.70">
    <property type="match status" value="1"/>
</dbReference>
<reference evidence="4" key="1">
    <citation type="submission" date="2021-04" db="EMBL/GenBank/DDBJ databases">
        <authorList>
            <consortium name="Molecular Ecology Group"/>
        </authorList>
    </citation>
    <scope>NUCLEOTIDE SEQUENCE</scope>
</reference>
<dbReference type="EMBL" id="CAJHNH020001025">
    <property type="protein sequence ID" value="CAG5121139.1"/>
    <property type="molecule type" value="Genomic_DNA"/>
</dbReference>